<gene>
    <name evidence="1" type="ORF">DBZ45_01600</name>
</gene>
<evidence type="ECO:0000313" key="1">
    <source>
        <dbReference type="EMBL" id="RAM39076.1"/>
    </source>
</evidence>
<sequence length="94" mass="10091">MRFSVTAMPKSGAQGSFRNSVLSLRTDDLQDCILYAFHTSDSYALFSGEALPAPHTTSNAALRAYLLGRLAGDDTGLDFEVKIAPVSESARSFS</sequence>
<dbReference type="EMBL" id="QLNP01000013">
    <property type="protein sequence ID" value="RAM39076.1"/>
    <property type="molecule type" value="Genomic_DNA"/>
</dbReference>
<reference evidence="1 2" key="1">
    <citation type="submission" date="2018-04" db="EMBL/GenBank/DDBJ databases">
        <title>Bacteria isolated from cave deposits of Manipur.</title>
        <authorList>
            <person name="Sahoo D."/>
            <person name="Sarangthem I."/>
            <person name="Nandeibam J."/>
        </authorList>
    </citation>
    <scope>NUCLEOTIDE SEQUENCE [LARGE SCALE GENOMIC DNA]</scope>
    <source>
        <strain evidence="2">mrc11</strain>
    </source>
</reference>
<accession>A0A328HKC2</accession>
<protein>
    <submittedName>
        <fullName evidence="1">Uncharacterized protein</fullName>
    </submittedName>
</protein>
<comment type="caution">
    <text evidence="1">The sequence shown here is derived from an EMBL/GenBank/DDBJ whole genome shotgun (WGS) entry which is preliminary data.</text>
</comment>
<name>A0A328HKC2_ARTGO</name>
<organism evidence="1 2">
    <name type="scientific">Arthrobacter globiformis</name>
    <dbReference type="NCBI Taxonomy" id="1665"/>
    <lineage>
        <taxon>Bacteria</taxon>
        <taxon>Bacillati</taxon>
        <taxon>Actinomycetota</taxon>
        <taxon>Actinomycetes</taxon>
        <taxon>Micrococcales</taxon>
        <taxon>Micrococcaceae</taxon>
        <taxon>Arthrobacter</taxon>
    </lineage>
</organism>
<dbReference type="Proteomes" id="UP000249166">
    <property type="component" value="Unassembled WGS sequence"/>
</dbReference>
<dbReference type="AlphaFoldDB" id="A0A328HKC2"/>
<proteinExistence type="predicted"/>
<evidence type="ECO:0000313" key="2">
    <source>
        <dbReference type="Proteomes" id="UP000249166"/>
    </source>
</evidence>